<dbReference type="EMBL" id="MNCJ02000329">
    <property type="protein sequence ID" value="KAF5770655.1"/>
    <property type="molecule type" value="Genomic_DNA"/>
</dbReference>
<sequence>MGLRGPRIKENKETDLTSNIGRRPKPTSVGDTSVGDTSVGDTSVGDTSVGDTSVGDTSVGDTSVGDTSVGDTSVGDTSVGDAGGGVGDAPLQIYSPFSAYFHRFDPCSCTPSVPKRKITFVQAPKSF</sequence>
<reference evidence="2" key="2">
    <citation type="submission" date="2020-06" db="EMBL/GenBank/DDBJ databases">
        <title>Helianthus annuus Genome sequencing and assembly Release 2.</title>
        <authorList>
            <person name="Gouzy J."/>
            <person name="Langlade N."/>
            <person name="Munos S."/>
        </authorList>
    </citation>
    <scope>NUCLEOTIDE SEQUENCE</scope>
    <source>
        <tissue evidence="2">Leaves</tissue>
    </source>
</reference>
<evidence type="ECO:0000256" key="1">
    <source>
        <dbReference type="SAM" id="MobiDB-lite"/>
    </source>
</evidence>
<accession>A0A9K3EB64</accession>
<dbReference type="Proteomes" id="UP000215914">
    <property type="component" value="Unassembled WGS sequence"/>
</dbReference>
<feature type="region of interest" description="Disordered" evidence="1">
    <location>
        <begin position="1"/>
        <end position="88"/>
    </location>
</feature>
<gene>
    <name evidence="2" type="ORF">HanXRQr2_Chr14g0661821</name>
</gene>
<reference evidence="2" key="1">
    <citation type="journal article" date="2017" name="Nature">
        <title>The sunflower genome provides insights into oil metabolism, flowering and Asterid evolution.</title>
        <authorList>
            <person name="Badouin H."/>
            <person name="Gouzy J."/>
            <person name="Grassa C.J."/>
            <person name="Murat F."/>
            <person name="Staton S.E."/>
            <person name="Cottret L."/>
            <person name="Lelandais-Briere C."/>
            <person name="Owens G.L."/>
            <person name="Carrere S."/>
            <person name="Mayjonade B."/>
            <person name="Legrand L."/>
            <person name="Gill N."/>
            <person name="Kane N.C."/>
            <person name="Bowers J.E."/>
            <person name="Hubner S."/>
            <person name="Bellec A."/>
            <person name="Berard A."/>
            <person name="Berges H."/>
            <person name="Blanchet N."/>
            <person name="Boniface M.C."/>
            <person name="Brunel D."/>
            <person name="Catrice O."/>
            <person name="Chaidir N."/>
            <person name="Claudel C."/>
            <person name="Donnadieu C."/>
            <person name="Faraut T."/>
            <person name="Fievet G."/>
            <person name="Helmstetter N."/>
            <person name="King M."/>
            <person name="Knapp S.J."/>
            <person name="Lai Z."/>
            <person name="Le Paslier M.C."/>
            <person name="Lippi Y."/>
            <person name="Lorenzon L."/>
            <person name="Mandel J.R."/>
            <person name="Marage G."/>
            <person name="Marchand G."/>
            <person name="Marquand E."/>
            <person name="Bret-Mestries E."/>
            <person name="Morien E."/>
            <person name="Nambeesan S."/>
            <person name="Nguyen T."/>
            <person name="Pegot-Espagnet P."/>
            <person name="Pouilly N."/>
            <person name="Raftis F."/>
            <person name="Sallet E."/>
            <person name="Schiex T."/>
            <person name="Thomas J."/>
            <person name="Vandecasteele C."/>
            <person name="Vares D."/>
            <person name="Vear F."/>
            <person name="Vautrin S."/>
            <person name="Crespi M."/>
            <person name="Mangin B."/>
            <person name="Burke J.M."/>
            <person name="Salse J."/>
            <person name="Munos S."/>
            <person name="Vincourt P."/>
            <person name="Rieseberg L.H."/>
            <person name="Langlade N.B."/>
        </authorList>
    </citation>
    <scope>NUCLEOTIDE SEQUENCE</scope>
    <source>
        <tissue evidence="2">Leaves</tissue>
    </source>
</reference>
<proteinExistence type="predicted"/>
<evidence type="ECO:0000313" key="3">
    <source>
        <dbReference type="Proteomes" id="UP000215914"/>
    </source>
</evidence>
<feature type="compositionally biased region" description="Polar residues" evidence="1">
    <location>
        <begin position="29"/>
        <end position="71"/>
    </location>
</feature>
<keyword evidence="3" id="KW-1185">Reference proteome</keyword>
<dbReference type="Gramene" id="mRNA:HanXRQr2_Chr14g0661821">
    <property type="protein sequence ID" value="CDS:HanXRQr2_Chr14g0661821.1"/>
    <property type="gene ID" value="HanXRQr2_Chr14g0661821"/>
</dbReference>
<evidence type="ECO:0000313" key="2">
    <source>
        <dbReference type="EMBL" id="KAF5770655.1"/>
    </source>
</evidence>
<organism evidence="2 3">
    <name type="scientific">Helianthus annuus</name>
    <name type="common">Common sunflower</name>
    <dbReference type="NCBI Taxonomy" id="4232"/>
    <lineage>
        <taxon>Eukaryota</taxon>
        <taxon>Viridiplantae</taxon>
        <taxon>Streptophyta</taxon>
        <taxon>Embryophyta</taxon>
        <taxon>Tracheophyta</taxon>
        <taxon>Spermatophyta</taxon>
        <taxon>Magnoliopsida</taxon>
        <taxon>eudicotyledons</taxon>
        <taxon>Gunneridae</taxon>
        <taxon>Pentapetalae</taxon>
        <taxon>asterids</taxon>
        <taxon>campanulids</taxon>
        <taxon>Asterales</taxon>
        <taxon>Asteraceae</taxon>
        <taxon>Asteroideae</taxon>
        <taxon>Heliantheae alliance</taxon>
        <taxon>Heliantheae</taxon>
        <taxon>Helianthus</taxon>
    </lineage>
</organism>
<name>A0A9K3EB64_HELAN</name>
<comment type="caution">
    <text evidence="2">The sequence shown here is derived from an EMBL/GenBank/DDBJ whole genome shotgun (WGS) entry which is preliminary data.</text>
</comment>
<dbReference type="AlphaFoldDB" id="A0A9K3EB64"/>
<protein>
    <submittedName>
        <fullName evidence="2">Uncharacterized protein</fullName>
    </submittedName>
</protein>